<dbReference type="EMBL" id="JAULRT010000059">
    <property type="protein sequence ID" value="MDO3382935.1"/>
    <property type="molecule type" value="Genomic_DNA"/>
</dbReference>
<accession>A0ABT8TFZ8</accession>
<dbReference type="Gene3D" id="3.50.50.60">
    <property type="entry name" value="FAD/NAD(P)-binding domain"/>
    <property type="match status" value="1"/>
</dbReference>
<sequence>MSAGIRKLVICGGGIESYTLAHRLKKHFSDSLSITLIESGNVSEPACVSVPPAAVNFFTSQGVSEDVLVGEAGGLYRTAVLLKSVNQGKDFYLPFSPPGFMLHARDFQHFYVWAHKKGLAHSYDEFSLSSMSAKRLKFLPASKDAGSLLSTLNHGYTLDVTRLKDYLRSKFQSMGGSIVDGEVSSVSLDADGCIACLDVHGIDDSSVVGDFYIDCSGEDNSNLSSALNASFLSERKSLPVDSIIRSVSSCSGSYRPFSSISLQGAGYIIEQSAQYKKQSDFVYNSGELSDEEAVNLFSEYMRTPPSDLKKLSGQSKRRNQFWVKNCIFMGASSGFLQDPFMGTYSLSQSSILRFISLFPSAKESAPLAEEYNRLTHLEYDCVVDFHSLLFRVFGLKSANARSDSFLGEAVSDRLKSRVDMFNHTGRVPFREGDPISQDLWVSTLLGSGLVPRAYDILVEGIEPKWIADQLKKMFQMIDGASAKMPYLKDYIAQGSAV</sequence>
<gene>
    <name evidence="1" type="ORF">QWI16_12215</name>
</gene>
<proteinExistence type="predicted"/>
<name>A0ABT8TFZ8_9GAMM</name>
<evidence type="ECO:0000313" key="1">
    <source>
        <dbReference type="EMBL" id="MDO3382935.1"/>
    </source>
</evidence>
<reference evidence="1" key="1">
    <citation type="submission" date="2023-07" db="EMBL/GenBank/DDBJ databases">
        <title>Gilvimarinus algae sp. nov., isolated from the surface of Kelp.</title>
        <authorList>
            <person name="Sun Y.Y."/>
            <person name="Gong Y."/>
            <person name="Du Z.J."/>
        </authorList>
    </citation>
    <scope>NUCLEOTIDE SEQUENCE</scope>
    <source>
        <strain evidence="1">SDUM040014</strain>
    </source>
</reference>
<dbReference type="Pfam" id="PF04820">
    <property type="entry name" value="Trp_halogenase"/>
    <property type="match status" value="1"/>
</dbReference>
<organism evidence="1 2">
    <name type="scientific">Gilvimarinus algae</name>
    <dbReference type="NCBI Taxonomy" id="3058037"/>
    <lineage>
        <taxon>Bacteria</taxon>
        <taxon>Pseudomonadati</taxon>
        <taxon>Pseudomonadota</taxon>
        <taxon>Gammaproteobacteria</taxon>
        <taxon>Cellvibrionales</taxon>
        <taxon>Cellvibrionaceae</taxon>
        <taxon>Gilvimarinus</taxon>
    </lineage>
</organism>
<dbReference type="PANTHER" id="PTHR43747">
    <property type="entry name" value="FAD-BINDING PROTEIN"/>
    <property type="match status" value="1"/>
</dbReference>
<protein>
    <submittedName>
        <fullName evidence="1">Tryptophan 7-halogenase</fullName>
    </submittedName>
</protein>
<dbReference type="InterPro" id="IPR036188">
    <property type="entry name" value="FAD/NAD-bd_sf"/>
</dbReference>
<keyword evidence="2" id="KW-1185">Reference proteome</keyword>
<evidence type="ECO:0000313" key="2">
    <source>
        <dbReference type="Proteomes" id="UP001168380"/>
    </source>
</evidence>
<dbReference type="PANTHER" id="PTHR43747:SF4">
    <property type="entry name" value="FLAVIN-DEPENDENT TRYPTOPHAN HALOGENASE"/>
    <property type="match status" value="1"/>
</dbReference>
<dbReference type="RefSeq" id="WP_302713498.1">
    <property type="nucleotide sequence ID" value="NZ_JAULRT010000059.1"/>
</dbReference>
<dbReference type="InterPro" id="IPR050816">
    <property type="entry name" value="Flavin-dep_Halogenase_NPB"/>
</dbReference>
<dbReference type="Proteomes" id="UP001168380">
    <property type="component" value="Unassembled WGS sequence"/>
</dbReference>
<dbReference type="SUPFAM" id="SSF51905">
    <property type="entry name" value="FAD/NAD(P)-binding domain"/>
    <property type="match status" value="1"/>
</dbReference>
<dbReference type="InterPro" id="IPR006905">
    <property type="entry name" value="Flavin_halogenase"/>
</dbReference>
<comment type="caution">
    <text evidence="1">The sequence shown here is derived from an EMBL/GenBank/DDBJ whole genome shotgun (WGS) entry which is preliminary data.</text>
</comment>